<evidence type="ECO:0000256" key="1">
    <source>
        <dbReference type="ARBA" id="ARBA00022679"/>
    </source>
</evidence>
<feature type="compositionally biased region" description="Acidic residues" evidence="8">
    <location>
        <begin position="258"/>
        <end position="267"/>
    </location>
</feature>
<evidence type="ECO:0000313" key="11">
    <source>
        <dbReference type="Proteomes" id="UP001310890"/>
    </source>
</evidence>
<feature type="compositionally biased region" description="Low complexity" evidence="8">
    <location>
        <begin position="376"/>
        <end position="386"/>
    </location>
</feature>
<sequence length="481" mass="53178">MNSRTLRRLAADHAALRAQPLPPNYFFPATSTEDDLTQLDVLLAGPSHTPFARGVFRLHLTIPINYPNEPPKAAFWTKIFHPNVDPESGGVCVETLKRDWDNKLTLRDVLVVISCLLIQPNPDSALNAEAGALIQQDYAAFERRAKLMTGIHAGVPVELEDAVKEAVGQGQANEEEVVAVESEVEVKDFAAPVRRRRPIARARQRGAVAGIRSEGSPSGGCGRRRQHPQPFVLQSGHDDVFGDAARAKSQKEEGSWSADDDSMTDTDQENHVTRSPTKARTPRPATPRRPQGSSTPFGELTMEEENSPDTDSDDEMSTEEYPPSPRKSPLKSPRKLTRRRTDIFDVAESSRDAGRRAERPQPNTTPPQTFEQPLATHSPFTTSFDPTPSPRKVRLPRPLSPVPSGLQRNPGRVAASSTPRARAGAVVKPRSPSPHVDGGSREKARRREVDEKLWLLCGEDVRRWNRGDFEGEPFGLKAGRW</sequence>
<protein>
    <recommendedName>
        <fullName evidence="3">Ubiquitin-conjugating enzyme E2 2</fullName>
    </recommendedName>
    <alternativeName>
        <fullName evidence="5">E2 ubiquitin-conjugating enzyme 2</fullName>
    </alternativeName>
    <alternativeName>
        <fullName evidence="6">Ubiquitin carrier protein UBC2</fullName>
    </alternativeName>
    <alternativeName>
        <fullName evidence="4">Ubiquitin-protein ligase UBC2</fullName>
    </alternativeName>
</protein>
<dbReference type="SUPFAM" id="SSF54495">
    <property type="entry name" value="UBC-like"/>
    <property type="match status" value="1"/>
</dbReference>
<evidence type="ECO:0000256" key="6">
    <source>
        <dbReference type="ARBA" id="ARBA00042190"/>
    </source>
</evidence>
<dbReference type="InterPro" id="IPR016135">
    <property type="entry name" value="UBQ-conjugating_enzyme/RWD"/>
</dbReference>
<dbReference type="Pfam" id="PF00179">
    <property type="entry name" value="UQ_con"/>
    <property type="match status" value="1"/>
</dbReference>
<feature type="compositionally biased region" description="Low complexity" evidence="8">
    <location>
        <begin position="273"/>
        <end position="283"/>
    </location>
</feature>
<evidence type="ECO:0000256" key="8">
    <source>
        <dbReference type="SAM" id="MobiDB-lite"/>
    </source>
</evidence>
<evidence type="ECO:0000256" key="2">
    <source>
        <dbReference type="ARBA" id="ARBA00022786"/>
    </source>
</evidence>
<dbReference type="CDD" id="cd23804">
    <property type="entry name" value="UBCc_UBE2S"/>
    <property type="match status" value="1"/>
</dbReference>
<dbReference type="GO" id="GO:0016740">
    <property type="term" value="F:transferase activity"/>
    <property type="evidence" value="ECO:0007669"/>
    <property type="project" value="UniProtKB-KW"/>
</dbReference>
<dbReference type="Gene3D" id="3.10.110.10">
    <property type="entry name" value="Ubiquitin Conjugating Enzyme"/>
    <property type="match status" value="1"/>
</dbReference>
<accession>A0AAN7TMN7</accession>
<dbReference type="PANTHER" id="PTHR24067">
    <property type="entry name" value="UBIQUITIN-CONJUGATING ENZYME E2"/>
    <property type="match status" value="1"/>
</dbReference>
<dbReference type="AlphaFoldDB" id="A0AAN7TMN7"/>
<keyword evidence="2" id="KW-0833">Ubl conjugation pathway</keyword>
<feature type="region of interest" description="Disordered" evidence="8">
    <location>
        <begin position="202"/>
        <end position="445"/>
    </location>
</feature>
<dbReference type="PROSITE" id="PS50127">
    <property type="entry name" value="UBC_2"/>
    <property type="match status" value="1"/>
</dbReference>
<gene>
    <name evidence="10" type="ORF">LTR62_002033</name>
</gene>
<proteinExistence type="predicted"/>
<evidence type="ECO:0000256" key="5">
    <source>
        <dbReference type="ARBA" id="ARBA00042179"/>
    </source>
</evidence>
<feature type="compositionally biased region" description="Basic and acidic residues" evidence="8">
    <location>
        <begin position="339"/>
        <end position="359"/>
    </location>
</feature>
<keyword evidence="1" id="KW-0808">Transferase</keyword>
<feature type="compositionally biased region" description="Basic residues" evidence="8">
    <location>
        <begin position="328"/>
        <end position="338"/>
    </location>
</feature>
<feature type="domain" description="UBC core" evidence="9">
    <location>
        <begin position="4"/>
        <end position="154"/>
    </location>
</feature>
<dbReference type="EMBL" id="JAVRRL010000015">
    <property type="protein sequence ID" value="KAK5114875.1"/>
    <property type="molecule type" value="Genomic_DNA"/>
</dbReference>
<name>A0AAN7TMN7_9PEZI</name>
<dbReference type="PROSITE" id="PS00183">
    <property type="entry name" value="UBC_1"/>
    <property type="match status" value="1"/>
</dbReference>
<feature type="compositionally biased region" description="Basic and acidic residues" evidence="8">
    <location>
        <begin position="236"/>
        <end position="254"/>
    </location>
</feature>
<evidence type="ECO:0000259" key="9">
    <source>
        <dbReference type="PROSITE" id="PS50127"/>
    </source>
</evidence>
<dbReference type="InterPro" id="IPR023313">
    <property type="entry name" value="UBQ-conjugating_AS"/>
</dbReference>
<evidence type="ECO:0000313" key="10">
    <source>
        <dbReference type="EMBL" id="KAK5114875.1"/>
    </source>
</evidence>
<feature type="compositionally biased region" description="Acidic residues" evidence="8">
    <location>
        <begin position="301"/>
        <end position="318"/>
    </location>
</feature>
<dbReference type="InterPro" id="IPR000608">
    <property type="entry name" value="UBC"/>
</dbReference>
<comment type="caution">
    <text evidence="10">The sequence shown here is derived from an EMBL/GenBank/DDBJ whole genome shotgun (WGS) entry which is preliminary data.</text>
</comment>
<evidence type="ECO:0000256" key="3">
    <source>
        <dbReference type="ARBA" id="ARBA00039884"/>
    </source>
</evidence>
<feature type="active site" description="Glycyl thioester intermediate" evidence="7">
    <location>
        <position position="92"/>
    </location>
</feature>
<dbReference type="Proteomes" id="UP001310890">
    <property type="component" value="Unassembled WGS sequence"/>
</dbReference>
<evidence type="ECO:0000256" key="7">
    <source>
        <dbReference type="PROSITE-ProRule" id="PRU10133"/>
    </source>
</evidence>
<evidence type="ECO:0000256" key="4">
    <source>
        <dbReference type="ARBA" id="ARBA00041569"/>
    </source>
</evidence>
<reference evidence="10" key="1">
    <citation type="submission" date="2023-08" db="EMBL/GenBank/DDBJ databases">
        <title>Black Yeasts Isolated from many extreme environments.</title>
        <authorList>
            <person name="Coleine C."/>
            <person name="Stajich J.E."/>
            <person name="Selbmann L."/>
        </authorList>
    </citation>
    <scope>NUCLEOTIDE SEQUENCE</scope>
    <source>
        <strain evidence="10">CCFEE 5401</strain>
    </source>
</reference>
<organism evidence="10 11">
    <name type="scientific">Meristemomyces frigidus</name>
    <dbReference type="NCBI Taxonomy" id="1508187"/>
    <lineage>
        <taxon>Eukaryota</taxon>
        <taxon>Fungi</taxon>
        <taxon>Dikarya</taxon>
        <taxon>Ascomycota</taxon>
        <taxon>Pezizomycotina</taxon>
        <taxon>Dothideomycetes</taxon>
        <taxon>Dothideomycetidae</taxon>
        <taxon>Mycosphaerellales</taxon>
        <taxon>Teratosphaeriaceae</taxon>
        <taxon>Meristemomyces</taxon>
    </lineage>
</organism>
<dbReference type="InterPro" id="IPR050113">
    <property type="entry name" value="Ub_conjugating_enzyme"/>
</dbReference>
<dbReference type="SMART" id="SM00212">
    <property type="entry name" value="UBCc"/>
    <property type="match status" value="1"/>
</dbReference>